<keyword evidence="2" id="KW-1185">Reference proteome</keyword>
<dbReference type="Pfam" id="PF05857">
    <property type="entry name" value="TraX"/>
    <property type="match status" value="1"/>
</dbReference>
<evidence type="ECO:0000313" key="2">
    <source>
        <dbReference type="Proteomes" id="UP000244334"/>
    </source>
</evidence>
<protein>
    <submittedName>
        <fullName evidence="1">TraX family protein</fullName>
    </submittedName>
</protein>
<dbReference type="InterPro" id="IPR008875">
    <property type="entry name" value="TraX"/>
</dbReference>
<proteinExistence type="predicted"/>
<comment type="caution">
    <text evidence="1">The sequence shown here is derived from an EMBL/GenBank/DDBJ whole genome shotgun (WGS) entry which is preliminary data.</text>
</comment>
<organism evidence="1 2">
    <name type="scientific">Candidatus Erwinia dacicola</name>
    <dbReference type="NCBI Taxonomy" id="252393"/>
    <lineage>
        <taxon>Bacteria</taxon>
        <taxon>Pseudomonadati</taxon>
        <taxon>Pseudomonadota</taxon>
        <taxon>Gammaproteobacteria</taxon>
        <taxon>Enterobacterales</taxon>
        <taxon>Erwiniaceae</taxon>
        <taxon>Erwinia</taxon>
    </lineage>
</organism>
<evidence type="ECO:0000313" key="1">
    <source>
        <dbReference type="EMBL" id="RAP70045.1"/>
    </source>
</evidence>
<sequence length="103" mass="11623">MRAEDHPLFPLVVAADCWLQRLLIWMPGQADLIKTVALLLMVGDHLSMLCGLDNDWLRLAGRGAFPLFGLVWAMNVARRPHIQQRALNRLGRVLGRGVNLEGW</sequence>
<dbReference type="EMBL" id="LJAM02000483">
    <property type="protein sequence ID" value="RAP70045.1"/>
    <property type="molecule type" value="Genomic_DNA"/>
</dbReference>
<dbReference type="RefSeq" id="WP_420836511.1">
    <property type="nucleotide sequence ID" value="NZ_LJAM02000483.1"/>
</dbReference>
<gene>
    <name evidence="1" type="ORF">ACZ87_03156</name>
</gene>
<reference evidence="1" key="1">
    <citation type="submission" date="2018-04" db="EMBL/GenBank/DDBJ databases">
        <title>Genomes of the Obligate Erwinia dacicola and Facultative Enterobacter sp. OLF Endosymbionts of the Olive Fruit fly, Bactrocera oleae.</title>
        <authorList>
            <person name="Estes A.M."/>
            <person name="Hearn D.J."/>
            <person name="Agarwal S."/>
            <person name="Pierson E.A."/>
            <person name="Dunning-Hotopp J.C."/>
        </authorList>
    </citation>
    <scope>NUCLEOTIDE SEQUENCE [LARGE SCALE GENOMIC DNA]</scope>
    <source>
        <strain evidence="1">Oroville</strain>
    </source>
</reference>
<dbReference type="AlphaFoldDB" id="A0A328TM34"/>
<dbReference type="Proteomes" id="UP000244334">
    <property type="component" value="Unassembled WGS sequence"/>
</dbReference>
<name>A0A328TM34_9GAMM</name>
<accession>A0A328TM34</accession>